<proteinExistence type="predicted"/>
<accession>A0ACD3ATK7</accession>
<dbReference type="Proteomes" id="UP000308600">
    <property type="component" value="Unassembled WGS sequence"/>
</dbReference>
<reference evidence="1 2" key="1">
    <citation type="journal article" date="2019" name="Nat. Ecol. Evol.">
        <title>Megaphylogeny resolves global patterns of mushroom evolution.</title>
        <authorList>
            <person name="Varga T."/>
            <person name="Krizsan K."/>
            <person name="Foldi C."/>
            <person name="Dima B."/>
            <person name="Sanchez-Garcia M."/>
            <person name="Sanchez-Ramirez S."/>
            <person name="Szollosi G.J."/>
            <person name="Szarkandi J.G."/>
            <person name="Papp V."/>
            <person name="Albert L."/>
            <person name="Andreopoulos W."/>
            <person name="Angelini C."/>
            <person name="Antonin V."/>
            <person name="Barry K.W."/>
            <person name="Bougher N.L."/>
            <person name="Buchanan P."/>
            <person name="Buyck B."/>
            <person name="Bense V."/>
            <person name="Catcheside P."/>
            <person name="Chovatia M."/>
            <person name="Cooper J."/>
            <person name="Damon W."/>
            <person name="Desjardin D."/>
            <person name="Finy P."/>
            <person name="Geml J."/>
            <person name="Haridas S."/>
            <person name="Hughes K."/>
            <person name="Justo A."/>
            <person name="Karasinski D."/>
            <person name="Kautmanova I."/>
            <person name="Kiss B."/>
            <person name="Kocsube S."/>
            <person name="Kotiranta H."/>
            <person name="LaButti K.M."/>
            <person name="Lechner B.E."/>
            <person name="Liimatainen K."/>
            <person name="Lipzen A."/>
            <person name="Lukacs Z."/>
            <person name="Mihaltcheva S."/>
            <person name="Morgado L.N."/>
            <person name="Niskanen T."/>
            <person name="Noordeloos M.E."/>
            <person name="Ohm R.A."/>
            <person name="Ortiz-Santana B."/>
            <person name="Ovrebo C."/>
            <person name="Racz N."/>
            <person name="Riley R."/>
            <person name="Savchenko A."/>
            <person name="Shiryaev A."/>
            <person name="Soop K."/>
            <person name="Spirin V."/>
            <person name="Szebenyi C."/>
            <person name="Tomsovsky M."/>
            <person name="Tulloss R.E."/>
            <person name="Uehling J."/>
            <person name="Grigoriev I.V."/>
            <person name="Vagvolgyi C."/>
            <person name="Papp T."/>
            <person name="Martin F.M."/>
            <person name="Miettinen O."/>
            <person name="Hibbett D.S."/>
            <person name="Nagy L.G."/>
        </authorList>
    </citation>
    <scope>NUCLEOTIDE SEQUENCE [LARGE SCALE GENOMIC DNA]</scope>
    <source>
        <strain evidence="1 2">NL-1719</strain>
    </source>
</reference>
<gene>
    <name evidence="1" type="ORF">BDN72DRAFT_638493</name>
</gene>
<evidence type="ECO:0000313" key="1">
    <source>
        <dbReference type="EMBL" id="TFK69051.1"/>
    </source>
</evidence>
<name>A0ACD3ATK7_9AGAR</name>
<organism evidence="1 2">
    <name type="scientific">Pluteus cervinus</name>
    <dbReference type="NCBI Taxonomy" id="181527"/>
    <lineage>
        <taxon>Eukaryota</taxon>
        <taxon>Fungi</taxon>
        <taxon>Dikarya</taxon>
        <taxon>Basidiomycota</taxon>
        <taxon>Agaricomycotina</taxon>
        <taxon>Agaricomycetes</taxon>
        <taxon>Agaricomycetidae</taxon>
        <taxon>Agaricales</taxon>
        <taxon>Pluteineae</taxon>
        <taxon>Pluteaceae</taxon>
        <taxon>Pluteus</taxon>
    </lineage>
</organism>
<protein>
    <submittedName>
        <fullName evidence="1">Oxalate decarboxylase</fullName>
    </submittedName>
</protein>
<evidence type="ECO:0000313" key="2">
    <source>
        <dbReference type="Proteomes" id="UP000308600"/>
    </source>
</evidence>
<keyword evidence="2" id="KW-1185">Reference proteome</keyword>
<dbReference type="EMBL" id="ML208338">
    <property type="protein sequence ID" value="TFK69051.1"/>
    <property type="molecule type" value="Genomic_DNA"/>
</dbReference>
<sequence>MFSLAQYAFPLLLASSSLSAPAGSSSASISGTSVSIASSPGQTAGFASDNANNLEWSVDASGVHQPIRGTLGATIIAQTNNPIVQQNPDIVAPPATDVGTVGQAKWPMSLSHNRLQTGGWARQQNTAVLPIAVDLAGVDMRLEAGSIRELHWHDTDEWAFVLKGSTQVTAITPTGENFIATVKAGDLWYFPAGFPHSLQATADDPDGSEFLLVFDNGAFSEDNTFLLTNWLSQIPKDVLADNFGVAESAFNSIPGTQLYIFPGVPPPDDQQNPVSPQGTSNTSFTFALSEMDATVVPGGTVKIVDSTVFSAAQNVAAALVTVEPGAMRELHWHPTQDEWSYFIEGQARVTLFASGENSRTFDFQAGDVGYVPATFGHYVKNVGNSTLTYLEIFKTNIFQDVSLSQWLALIPPNLVQAHLGISTETISHFSKTKQIVVAPNPNNSP</sequence>